<comment type="similarity">
    <text evidence="2">Belongs to the SAC3 family.</text>
</comment>
<dbReference type="InterPro" id="IPR031907">
    <property type="entry name" value="MCM3AP_GANP"/>
</dbReference>
<feature type="domain" description="PCI" evidence="7">
    <location>
        <begin position="384"/>
        <end position="562"/>
    </location>
</feature>
<dbReference type="InterPro" id="IPR012677">
    <property type="entry name" value="Nucleotide-bd_a/b_plait_sf"/>
</dbReference>
<evidence type="ECO:0000256" key="1">
    <source>
        <dbReference type="ARBA" id="ARBA00022884"/>
    </source>
</evidence>
<dbReference type="InterPro" id="IPR034366">
    <property type="entry name" value="XMAS_RRM"/>
</dbReference>
<dbReference type="PANTHER" id="PTHR12436">
    <property type="entry name" value="80 KDA MCM3-ASSOCIATED PROTEIN"/>
    <property type="match status" value="1"/>
</dbReference>
<keyword evidence="9" id="KW-1185">Reference proteome</keyword>
<organism evidence="8 9">
    <name type="scientific">Pieris brassicae</name>
    <name type="common">White butterfly</name>
    <name type="synonym">Large white butterfly</name>
    <dbReference type="NCBI Taxonomy" id="7116"/>
    <lineage>
        <taxon>Eukaryota</taxon>
        <taxon>Metazoa</taxon>
        <taxon>Ecdysozoa</taxon>
        <taxon>Arthropoda</taxon>
        <taxon>Hexapoda</taxon>
        <taxon>Insecta</taxon>
        <taxon>Pterygota</taxon>
        <taxon>Neoptera</taxon>
        <taxon>Endopterygota</taxon>
        <taxon>Lepidoptera</taxon>
        <taxon>Glossata</taxon>
        <taxon>Ditrysia</taxon>
        <taxon>Papilionoidea</taxon>
        <taxon>Pieridae</taxon>
        <taxon>Pierinae</taxon>
        <taxon>Pieris</taxon>
    </lineage>
</organism>
<feature type="region of interest" description="Disordered" evidence="5">
    <location>
        <begin position="908"/>
        <end position="927"/>
    </location>
</feature>
<protein>
    <recommendedName>
        <fullName evidence="10">Protein xmas-2</fullName>
    </recommendedName>
</protein>
<dbReference type="Gene3D" id="1.25.40.990">
    <property type="match status" value="1"/>
</dbReference>
<evidence type="ECO:0000256" key="4">
    <source>
        <dbReference type="SAM" id="Coils"/>
    </source>
</evidence>
<feature type="region of interest" description="Disordered" evidence="5">
    <location>
        <begin position="1"/>
        <end position="21"/>
    </location>
</feature>
<proteinExistence type="inferred from homology"/>
<comment type="caution">
    <text evidence="8">The sequence shown here is derived from an EMBL/GenBank/DDBJ whole genome shotgun (WGS) entry which is preliminary data.</text>
</comment>
<reference evidence="8" key="1">
    <citation type="submission" date="2022-05" db="EMBL/GenBank/DDBJ databases">
        <authorList>
            <person name="Okamura Y."/>
        </authorList>
    </citation>
    <scope>NUCLEOTIDE SEQUENCE</scope>
</reference>
<dbReference type="GO" id="GO:0006406">
    <property type="term" value="P:mRNA export from nucleus"/>
    <property type="evidence" value="ECO:0007669"/>
    <property type="project" value="TreeGrafter"/>
</dbReference>
<dbReference type="InterPro" id="IPR000504">
    <property type="entry name" value="RRM_dom"/>
</dbReference>
<evidence type="ECO:0000313" key="9">
    <source>
        <dbReference type="Proteomes" id="UP001152562"/>
    </source>
</evidence>
<evidence type="ECO:0000256" key="2">
    <source>
        <dbReference type="ARBA" id="ARBA00038443"/>
    </source>
</evidence>
<dbReference type="InterPro" id="IPR000717">
    <property type="entry name" value="PCI_dom"/>
</dbReference>
<accession>A0A9P0X8K1</accession>
<keyword evidence="1 3" id="KW-0694">RNA-binding</keyword>
<dbReference type="GO" id="GO:0005737">
    <property type="term" value="C:cytoplasm"/>
    <property type="evidence" value="ECO:0007669"/>
    <property type="project" value="TreeGrafter"/>
</dbReference>
<dbReference type="CDD" id="cd12457">
    <property type="entry name" value="RRM_XMAS2"/>
    <property type="match status" value="1"/>
</dbReference>
<dbReference type="InterPro" id="IPR045107">
    <property type="entry name" value="SAC3/GANP/THP3"/>
</dbReference>
<evidence type="ECO:0000256" key="3">
    <source>
        <dbReference type="PROSITE-ProRule" id="PRU00176"/>
    </source>
</evidence>
<dbReference type="EMBL" id="CALOZG010000005">
    <property type="protein sequence ID" value="CAH4028445.1"/>
    <property type="molecule type" value="Genomic_DNA"/>
</dbReference>
<sequence length="1672" mass="192529">MEQGDLFHNNPGKPDSVNPDASNKYSITCSNVPEGLFDSSAAKKHFSKFGKVHRIRLLPKKQICVVEYEQEISVQRALLNAGAFDGFMFDVTRTKARIRRKSKRDEDPDWVPDSDVEEELSAMGGTTTYRVPRQKPMEIDVPKRSLSPKKALRPVKQIIMKKKFEGPVKPRGKPLQSEVFGGDAPVIVTTQTSLSTTEAAAELHQLRSRVSLTPDEKWRTLDARDRILRSWGGAGSKVKVGGPTIGTCPDMCPEKELLHRQAEHQVMTLETIVDSDGLLEPWRAVKQYSRSSADQEMPMCYELRPAKVLMATCAYLLCEIADTTRQVSLADWFHFMWDRLRGIRKDITQQALCCADSICLVEICARFHAHCAARLADLEHTQFDQKLNTDNLTKCLQTLKHMYSDVQPQFKPREAEFRGYIALLNLGDANFWWEIKQLPDEIQRSEPIIFAVKVFMALDNNNYVRFFRLVRDEATYLQACILLRYFNDVRARGLARIVKAYAPRGGSKYPAEELMNSLAFETIESMKSFVNHYGLRFSKVDSELNVILDRNQFIEDSDPYPLARALSLIETKRRSNVADIISGGNIPQYDYKNHTLHASFTSDGKIKLASLTAQDLRYNTTNDTNKDIESLKLELQRLAGNGKTFLDPPFEVKKPNFVKPAAVTPPKPLVFSNTNGEKSFTFQRAGTVDVPDSIKKSPEITNGAQKLFTFSPPEKTNMNRNNSNLFTSSNNKNLFSSSQSTRGNDGKNLFKSTVGGSLFNKLSKDENKTEASKSIFANAANTNFAKTTTEPQNIFSNAQSIFSKSTDVPQTNIFAKAPLQTQLTNPSSVFRGFAKPTQNDNLFNKDLSNNKFVTNGEASNLSPGTLFKQANDPFSAQNKLFTVLQSKNKVSVASNIFKSVETPKNNDIYEFNDDSNNKSRDELEELENEKKKIEAAIKEEEMKELEEKRRMELQEKQKEMKRLEEARKKEELKKLEEQRKLEEQKKQAELKRKLEEEHQAELDRKAKELDRIFREKVEKESEIVSEELVNKVNRETVSILLKEEMDILNNIITYTKNITDEMVAELLDEICTYELKAELFRTKNLMKKWFNVWRNHLSRNLRRRHLLEDTPVWLPDKTPFEEANCLRRLSERATLSHMNAIHRGYKFKNEPNEIPPPKTYDLVEIIRSPLLKRMKQINYPYDKCFFWKITLVSPGTCKWFCKKINIQTWLLHAFRSKDNGAEENLIHIQKQSWNNLMDFATSVTLINRDKLEINEDSLEGTNGVIFYVNNDDLNVQNIESVLKQKHPYHIVPIAIITTPISNAIIQNDLENKLSEYVSNNVISDFKIFIIEPANIAVSLDSLTKSALKWLAKRCPKSPPLEIDTLKSICQRYLGNEIWHRLKSDTDIRFKDLMNDIKKLVLYYNTAIDKLTEVITDEDWFNYPGFPIEFKSYLDSSVPYPKPYEYIPNSLRNSENTNVIKNIMQNLKLVNPSSPICPKNTLHMQEQVRQYCNQIGWFKNPETVTCKVLSPLPNNCSEELPVVQCDNFIQFFEQYNLIDTVNIIVYEKISILKKFGKQFTIYKKSAMEEFRQMNWMYNSAVLTSLKHKADLREDELDWLLAAKRRKIDDSYEYLQIEEKDCSMVDDTIRSVDRSISNCNNYKKVVSDLEMQLNEGKKKSDKLEQLLKMALNDV</sequence>
<dbReference type="GO" id="GO:0070390">
    <property type="term" value="C:transcription export complex 2"/>
    <property type="evidence" value="ECO:0007669"/>
    <property type="project" value="TreeGrafter"/>
</dbReference>
<dbReference type="PANTHER" id="PTHR12436:SF3">
    <property type="entry name" value="GERMINAL-CENTER ASSOCIATED NUCLEAR PROTEIN"/>
    <property type="match status" value="1"/>
</dbReference>
<gene>
    <name evidence="8" type="ORF">PIBRA_LOCUS5282</name>
</gene>
<feature type="region of interest" description="Disordered" evidence="5">
    <location>
        <begin position="725"/>
        <end position="747"/>
    </location>
</feature>
<dbReference type="Proteomes" id="UP001152562">
    <property type="component" value="Unassembled WGS sequence"/>
</dbReference>
<feature type="domain" description="RRM" evidence="6">
    <location>
        <begin position="25"/>
        <end position="96"/>
    </location>
</feature>
<dbReference type="InterPro" id="IPR005062">
    <property type="entry name" value="SAC3/GANP/THP3_conserved"/>
</dbReference>
<evidence type="ECO:0008006" key="10">
    <source>
        <dbReference type="Google" id="ProtNLM"/>
    </source>
</evidence>
<dbReference type="Pfam" id="PF03399">
    <property type="entry name" value="SAC3_GANP"/>
    <property type="match status" value="1"/>
</dbReference>
<evidence type="ECO:0000313" key="8">
    <source>
        <dbReference type="EMBL" id="CAH4028445.1"/>
    </source>
</evidence>
<feature type="compositionally biased region" description="Polar residues" evidence="5">
    <location>
        <begin position="725"/>
        <end position="743"/>
    </location>
</feature>
<dbReference type="SUPFAM" id="SSF54928">
    <property type="entry name" value="RNA-binding domain, RBD"/>
    <property type="match status" value="1"/>
</dbReference>
<keyword evidence="4" id="KW-0175">Coiled coil</keyword>
<evidence type="ECO:0000259" key="6">
    <source>
        <dbReference type="PROSITE" id="PS50102"/>
    </source>
</evidence>
<dbReference type="PROSITE" id="PS50102">
    <property type="entry name" value="RRM"/>
    <property type="match status" value="1"/>
</dbReference>
<feature type="coiled-coil region" evidence="4">
    <location>
        <begin position="1637"/>
        <end position="1671"/>
    </location>
</feature>
<dbReference type="GO" id="GO:0003723">
    <property type="term" value="F:RNA binding"/>
    <property type="evidence" value="ECO:0007669"/>
    <property type="project" value="UniProtKB-UniRule"/>
</dbReference>
<dbReference type="Gene3D" id="3.30.70.330">
    <property type="match status" value="1"/>
</dbReference>
<evidence type="ECO:0000256" key="5">
    <source>
        <dbReference type="SAM" id="MobiDB-lite"/>
    </source>
</evidence>
<dbReference type="InterPro" id="IPR035979">
    <property type="entry name" value="RBD_domain_sf"/>
</dbReference>
<dbReference type="Pfam" id="PF16769">
    <property type="entry name" value="MCM3AP_GANP"/>
    <property type="match status" value="1"/>
</dbReference>
<dbReference type="PROSITE" id="PS50250">
    <property type="entry name" value="PCI"/>
    <property type="match status" value="1"/>
</dbReference>
<name>A0A9P0X8K1_PIEBR</name>
<dbReference type="CDD" id="cd22249">
    <property type="entry name" value="UDM1_RNF168_RNF169-like"/>
    <property type="match status" value="1"/>
</dbReference>
<evidence type="ECO:0000259" key="7">
    <source>
        <dbReference type="PROSITE" id="PS50250"/>
    </source>
</evidence>